<feature type="transmembrane region" description="Helical" evidence="1">
    <location>
        <begin position="223"/>
        <end position="245"/>
    </location>
</feature>
<dbReference type="RefSeq" id="YP_004940179.1">
    <property type="nucleotide sequence ID" value="NC_016448.1"/>
</dbReference>
<dbReference type="GeneID" id="11464243"/>
<keyword evidence="3" id="KW-1185">Reference proteome</keyword>
<evidence type="ECO:0000313" key="3">
    <source>
        <dbReference type="Proteomes" id="UP000097892"/>
    </source>
</evidence>
<organism evidence="2 3">
    <name type="scientific">Saimiriine betaherpesvirus 4</name>
    <dbReference type="NCBI Taxonomy" id="1535247"/>
    <lineage>
        <taxon>Viruses</taxon>
        <taxon>Duplodnaviria</taxon>
        <taxon>Heunggongvirae</taxon>
        <taxon>Peploviricota</taxon>
        <taxon>Herviviricetes</taxon>
        <taxon>Herpesvirales</taxon>
        <taxon>Orthoherpesviridae</taxon>
        <taxon>Betaherpesvirinae</taxon>
        <taxon>Cytomegalovirus</taxon>
        <taxon>Cytomegalovirus saimiriinebeta4</taxon>
    </lineage>
</organism>
<evidence type="ECO:0000313" key="2">
    <source>
        <dbReference type="EMBL" id="AEV80868.1"/>
    </source>
</evidence>
<dbReference type="Proteomes" id="UP000097892">
    <property type="component" value="Segment"/>
</dbReference>
<dbReference type="EMBL" id="FJ483967">
    <property type="protein sequence ID" value="AEV80868.1"/>
    <property type="molecule type" value="Genomic_DNA"/>
</dbReference>
<evidence type="ECO:0000256" key="1">
    <source>
        <dbReference type="SAM" id="Phobius"/>
    </source>
</evidence>
<reference evidence="2" key="1">
    <citation type="submission" date="2011-12" db="EMBL/GenBank/DDBJ databases">
        <title>Comparative genomics of primate cytomegaloviruses.</title>
        <authorList>
            <person name="Davison A.J."/>
            <person name="Holton M."/>
            <person name="Dolan A."/>
            <person name="Dargan D.J."/>
            <person name="Gatherer D."/>
            <person name="Hayward G.S."/>
        </authorList>
    </citation>
    <scope>NUCLEOTIDE SEQUENCE [LARGE SCALE GENOMIC DNA]</scope>
    <source>
        <strain evidence="2">SqSHV</strain>
    </source>
</reference>
<keyword evidence="1" id="KW-0812">Transmembrane</keyword>
<sequence length="310" mass="35409">MFLYKTKVLSLTAHLFTHALFLHPEHNPKLLTTMPPNTDASQILDLENTASIERQPGTDTFRRTNLSATALRLLTLLVNTTFPFSAANPFNRSASTCEPLPSVQTIDLRCFMRGGTAYVSAAVHGNFLEIRTPLTQTYVYTFFENDANPTISNHLPIYTANHLYVYHFSIHMLDIEQLQFNFRPCTFCPTKTAVCDLHEHVSWSPLVLYNAKSITHLLLERRYVPAFVVFLLVASRCTLIFLWLFECSKLADWIVDQNWLTFYLIITVLFLSVPLTLSFLSCSTLLSFDYLIPVEYPLSTEELLSSFTLT</sequence>
<accession>G8XSS1</accession>
<proteinExistence type="predicted"/>
<keyword evidence="1" id="KW-1133">Transmembrane helix</keyword>
<protein>
    <submittedName>
        <fullName evidence="2">Membrane protein S3</fullName>
    </submittedName>
</protein>
<keyword evidence="1" id="KW-0472">Membrane</keyword>
<name>G8XSS1_9BETA</name>
<dbReference type="KEGG" id="vg:11464243"/>
<feature type="transmembrane region" description="Helical" evidence="1">
    <location>
        <begin position="260"/>
        <end position="280"/>
    </location>
</feature>
<gene>
    <name evidence="2" type="primary">S3</name>
</gene>